<dbReference type="InterPro" id="IPR033391">
    <property type="entry name" value="FBPase_N"/>
</dbReference>
<sequence length="339" mass="37544">MRHGITLSAFLQQEQRLHDLSADLAGVIDDMARAIKQIAHHVSLGALGGVLGNTDAINIQGEVQKKLDVEANDIILRCHETSGRVAAMASEEMDSIYLLPIGERRGDYLLVFDPLDGSTNIDINLSIGTIFSVLPCPRGVTEPRESDFLQPGRNQCCAGYALYGQATILVLTLGRGVVSFTLDRAVGEFILVQDSLHIDTEGHEYAINTSNWRFWEPPIQRYIEECHAGTTGPRGKNFNMRWMGAMVADCHRVLSRGGIFLYPRDLRDPTKPGKLRQLYEANPMALLAEQAGGVASTGRQAILDLLPKTLHQRIPVILGASEEVRLIENYYRDHPIHPE</sequence>
<dbReference type="Proteomes" id="UP000297890">
    <property type="component" value="Unassembled WGS sequence"/>
</dbReference>
<dbReference type="EMBL" id="SRIO01000002">
    <property type="protein sequence ID" value="TFZ83900.1"/>
    <property type="molecule type" value="Genomic_DNA"/>
</dbReference>
<evidence type="ECO:0000313" key="13">
    <source>
        <dbReference type="EMBL" id="TFZ83900.1"/>
    </source>
</evidence>
<dbReference type="Gene3D" id="3.40.190.80">
    <property type="match status" value="1"/>
</dbReference>
<comment type="caution">
    <text evidence="9">Lacks conserved residue(s) required for the propagation of feature annotation.</text>
</comment>
<evidence type="ECO:0000259" key="12">
    <source>
        <dbReference type="Pfam" id="PF18913"/>
    </source>
</evidence>
<evidence type="ECO:0000256" key="8">
    <source>
        <dbReference type="ARBA" id="ARBA00023277"/>
    </source>
</evidence>
<comment type="cofactor">
    <cofactor evidence="9">
        <name>Mg(2+)</name>
        <dbReference type="ChEBI" id="CHEBI:18420"/>
    </cofactor>
    <text evidence="9">Binds 2 magnesium ions per subunit.</text>
</comment>
<dbReference type="GO" id="GO:0006000">
    <property type="term" value="P:fructose metabolic process"/>
    <property type="evidence" value="ECO:0007669"/>
    <property type="project" value="TreeGrafter"/>
</dbReference>
<dbReference type="PIRSF" id="PIRSF000904">
    <property type="entry name" value="FBPtase_SBPase"/>
    <property type="match status" value="1"/>
</dbReference>
<accession>A0A4Z0FDA2</accession>
<evidence type="ECO:0000256" key="7">
    <source>
        <dbReference type="ARBA" id="ARBA00022842"/>
    </source>
</evidence>
<dbReference type="InterPro" id="IPR028343">
    <property type="entry name" value="FBPtase"/>
</dbReference>
<dbReference type="GO" id="GO:0005986">
    <property type="term" value="P:sucrose biosynthetic process"/>
    <property type="evidence" value="ECO:0007669"/>
    <property type="project" value="TreeGrafter"/>
</dbReference>
<dbReference type="CDD" id="cd00354">
    <property type="entry name" value="FBPase"/>
    <property type="match status" value="1"/>
</dbReference>
<reference evidence="13 14" key="1">
    <citation type="journal article" date="2019" name="ISME J.">
        <title>Candidatus Macondimonas diazotrophica, a novel gammaproteobacterial genus dominating crude-oil-contaminated coastal sediments.</title>
        <authorList>
            <person name="Karthikeyan S."/>
            <person name="Konstantinidis K."/>
        </authorList>
    </citation>
    <scope>NUCLEOTIDE SEQUENCE [LARGE SCALE GENOMIC DNA]</scope>
    <source>
        <strain evidence="13 14">KTK01</strain>
    </source>
</reference>
<keyword evidence="8 9" id="KW-0119">Carbohydrate metabolism</keyword>
<dbReference type="InterPro" id="IPR044015">
    <property type="entry name" value="FBPase_C_dom"/>
</dbReference>
<protein>
    <recommendedName>
        <fullName evidence="9">Fructose-1,6-bisphosphatase class 1</fullName>
        <shortName evidence="9">FBPase class 1</shortName>
        <ecNumber evidence="9">3.1.3.11</ecNumber>
    </recommendedName>
    <alternativeName>
        <fullName evidence="9">D-fructose-1,6-bisphosphate 1-phosphohydrolase class 1</fullName>
    </alternativeName>
</protein>
<dbReference type="AlphaFoldDB" id="A0A4Z0FDA2"/>
<dbReference type="PROSITE" id="PS00124">
    <property type="entry name" value="FBPASE"/>
    <property type="match status" value="1"/>
</dbReference>
<gene>
    <name evidence="9" type="primary">fbp</name>
    <name evidence="13" type="ORF">E4680_01555</name>
</gene>
<keyword evidence="7 9" id="KW-0460">Magnesium</keyword>
<feature type="binding site" evidence="9">
    <location>
        <position position="274"/>
    </location>
    <ligand>
        <name>substrate</name>
    </ligand>
</feature>
<dbReference type="GO" id="GO:0000287">
    <property type="term" value="F:magnesium ion binding"/>
    <property type="evidence" value="ECO:0007669"/>
    <property type="project" value="UniProtKB-UniRule"/>
</dbReference>
<evidence type="ECO:0000256" key="2">
    <source>
        <dbReference type="ARBA" id="ARBA00005215"/>
    </source>
</evidence>
<evidence type="ECO:0000256" key="10">
    <source>
        <dbReference type="RuleBase" id="RU000508"/>
    </source>
</evidence>
<dbReference type="SUPFAM" id="SSF56655">
    <property type="entry name" value="Carbohydrate phosphatase"/>
    <property type="match status" value="1"/>
</dbReference>
<feature type="binding site" evidence="9">
    <location>
        <position position="208"/>
    </location>
    <ligand>
        <name>substrate</name>
    </ligand>
</feature>
<dbReference type="GO" id="GO:0030388">
    <property type="term" value="P:fructose 1,6-bisphosphate metabolic process"/>
    <property type="evidence" value="ECO:0007669"/>
    <property type="project" value="TreeGrafter"/>
</dbReference>
<dbReference type="GO" id="GO:0006094">
    <property type="term" value="P:gluconeogenesis"/>
    <property type="evidence" value="ECO:0007669"/>
    <property type="project" value="UniProtKB-UniRule"/>
</dbReference>
<name>A0A4Z0FDA2_9GAMM</name>
<dbReference type="PRINTS" id="PR00115">
    <property type="entry name" value="F16BPHPHTASE"/>
</dbReference>
<dbReference type="FunFam" id="3.40.190.80:FF:000011">
    <property type="entry name" value="Fructose-1,6-bisphosphatase class 1"/>
    <property type="match status" value="1"/>
</dbReference>
<evidence type="ECO:0000313" key="14">
    <source>
        <dbReference type="Proteomes" id="UP000297890"/>
    </source>
</evidence>
<dbReference type="RefSeq" id="WP_135280827.1">
    <property type="nucleotide sequence ID" value="NZ_SRIO01000002.1"/>
</dbReference>
<comment type="subunit">
    <text evidence="9">Homotetramer.</text>
</comment>
<dbReference type="InterPro" id="IPR000146">
    <property type="entry name" value="FBPase_class-1"/>
</dbReference>
<dbReference type="Pfam" id="PF00316">
    <property type="entry name" value="FBPase"/>
    <property type="match status" value="1"/>
</dbReference>
<comment type="similarity">
    <text evidence="3 9 10">Belongs to the FBPase class 1 family.</text>
</comment>
<keyword evidence="6 9" id="KW-0378">Hydrolase</keyword>
<evidence type="ECO:0000256" key="9">
    <source>
        <dbReference type="HAMAP-Rule" id="MF_01855"/>
    </source>
</evidence>
<dbReference type="InterPro" id="IPR020548">
    <property type="entry name" value="Fructose_bisphosphatase_AS"/>
</dbReference>
<dbReference type="NCBIfam" id="NF006780">
    <property type="entry name" value="PRK09293.1-4"/>
    <property type="match status" value="1"/>
</dbReference>
<proteinExistence type="inferred from homology"/>
<keyword evidence="4 9" id="KW-0963">Cytoplasm</keyword>
<dbReference type="GO" id="GO:0005829">
    <property type="term" value="C:cytosol"/>
    <property type="evidence" value="ECO:0007669"/>
    <property type="project" value="TreeGrafter"/>
</dbReference>
<evidence type="ECO:0000256" key="4">
    <source>
        <dbReference type="ARBA" id="ARBA00022490"/>
    </source>
</evidence>
<dbReference type="PANTHER" id="PTHR11556">
    <property type="entry name" value="FRUCTOSE-1,6-BISPHOSPHATASE-RELATED"/>
    <property type="match status" value="1"/>
</dbReference>
<keyword evidence="5 9" id="KW-0479">Metal-binding</keyword>
<feature type="domain" description="Fructose-1-6-bisphosphatase class I N-terminal" evidence="11">
    <location>
        <begin position="6"/>
        <end position="193"/>
    </location>
</feature>
<feature type="binding site" evidence="9">
    <location>
        <position position="113"/>
    </location>
    <ligand>
        <name>Mg(2+)</name>
        <dbReference type="ChEBI" id="CHEBI:18420"/>
        <label>1</label>
    </ligand>
</feature>
<feature type="binding site" evidence="9">
    <location>
        <position position="280"/>
    </location>
    <ligand>
        <name>Mg(2+)</name>
        <dbReference type="ChEBI" id="CHEBI:18420"/>
        <label>2</label>
    </ligand>
</feature>
<dbReference type="PIRSF" id="PIRSF500210">
    <property type="entry name" value="FBPtase"/>
    <property type="match status" value="1"/>
</dbReference>
<dbReference type="Pfam" id="PF18913">
    <property type="entry name" value="FBPase_C"/>
    <property type="match status" value="1"/>
</dbReference>
<evidence type="ECO:0000259" key="11">
    <source>
        <dbReference type="Pfam" id="PF00316"/>
    </source>
</evidence>
<dbReference type="HAMAP" id="MF_01855">
    <property type="entry name" value="FBPase_class1"/>
    <property type="match status" value="1"/>
</dbReference>
<feature type="binding site" evidence="9">
    <location>
        <position position="113"/>
    </location>
    <ligand>
        <name>Mg(2+)</name>
        <dbReference type="ChEBI" id="CHEBI:18420"/>
        <label>2</label>
    </ligand>
</feature>
<dbReference type="GO" id="GO:0006002">
    <property type="term" value="P:fructose 6-phosphate metabolic process"/>
    <property type="evidence" value="ECO:0007669"/>
    <property type="project" value="TreeGrafter"/>
</dbReference>
<comment type="catalytic activity">
    <reaction evidence="1 9">
        <text>beta-D-fructose 1,6-bisphosphate + H2O = beta-D-fructose 6-phosphate + phosphate</text>
        <dbReference type="Rhea" id="RHEA:11064"/>
        <dbReference type="ChEBI" id="CHEBI:15377"/>
        <dbReference type="ChEBI" id="CHEBI:32966"/>
        <dbReference type="ChEBI" id="CHEBI:43474"/>
        <dbReference type="ChEBI" id="CHEBI:57634"/>
        <dbReference type="EC" id="3.1.3.11"/>
    </reaction>
</comment>
<comment type="pathway">
    <text evidence="2">Carbohydrate biosynthesis; Calvin cycle.</text>
</comment>
<feature type="binding site" evidence="9">
    <location>
        <position position="116"/>
    </location>
    <ligand>
        <name>Mg(2+)</name>
        <dbReference type="ChEBI" id="CHEBI:18420"/>
        <label>2</label>
    </ligand>
</feature>
<feature type="domain" description="Fructose-1-6-bisphosphatase class 1 C-terminal" evidence="12">
    <location>
        <begin position="198"/>
        <end position="331"/>
    </location>
</feature>
<dbReference type="OrthoDB" id="9806756at2"/>
<feature type="binding site" evidence="9">
    <location>
        <position position="115"/>
    </location>
    <ligand>
        <name>Mg(2+)</name>
        <dbReference type="ChEBI" id="CHEBI:18420"/>
        <label>1</label>
    </ligand>
</feature>
<evidence type="ECO:0000256" key="5">
    <source>
        <dbReference type="ARBA" id="ARBA00022723"/>
    </source>
</evidence>
<evidence type="ECO:0000256" key="6">
    <source>
        <dbReference type="ARBA" id="ARBA00022801"/>
    </source>
</evidence>
<keyword evidence="14" id="KW-1185">Reference proteome</keyword>
<evidence type="ECO:0000256" key="1">
    <source>
        <dbReference type="ARBA" id="ARBA00001273"/>
    </source>
</evidence>
<comment type="caution">
    <text evidence="13">The sequence shown here is derived from an EMBL/GenBank/DDBJ whole genome shotgun (WGS) entry which is preliminary data.</text>
</comment>
<dbReference type="EC" id="3.1.3.11" evidence="9"/>
<evidence type="ECO:0000256" key="3">
    <source>
        <dbReference type="ARBA" id="ARBA00010941"/>
    </source>
</evidence>
<comment type="subcellular location">
    <subcellularLocation>
        <location evidence="9">Cytoplasm</location>
    </subcellularLocation>
</comment>
<feature type="binding site" evidence="9">
    <location>
        <position position="91"/>
    </location>
    <ligand>
        <name>Mg(2+)</name>
        <dbReference type="ChEBI" id="CHEBI:18420"/>
        <label>1</label>
    </ligand>
</feature>
<dbReference type="GO" id="GO:0042132">
    <property type="term" value="F:fructose 1,6-bisphosphate 1-phosphatase activity"/>
    <property type="evidence" value="ECO:0007669"/>
    <property type="project" value="UniProtKB-UniRule"/>
</dbReference>
<dbReference type="PANTHER" id="PTHR11556:SF35">
    <property type="entry name" value="SEDOHEPTULOSE-1,7-BISPHOSPHATASE, CHLOROPLASTIC"/>
    <property type="match status" value="1"/>
</dbReference>
<organism evidence="13 14">
    <name type="scientific">Candidatus Macondimonas diazotrophica</name>
    <dbReference type="NCBI Taxonomy" id="2305248"/>
    <lineage>
        <taxon>Bacteria</taxon>
        <taxon>Pseudomonadati</taxon>
        <taxon>Pseudomonadota</taxon>
        <taxon>Gammaproteobacteria</taxon>
        <taxon>Chromatiales</taxon>
        <taxon>Ectothiorhodospiraceae</taxon>
        <taxon>Candidatus Macondimonas</taxon>
    </lineage>
</organism>
<dbReference type="Gene3D" id="3.30.540.10">
    <property type="entry name" value="Fructose-1,6-Bisphosphatase, subunit A, domain 1"/>
    <property type="match status" value="1"/>
</dbReference>
<dbReference type="NCBIfam" id="NF006779">
    <property type="entry name" value="PRK09293.1-3"/>
    <property type="match status" value="1"/>
</dbReference>